<keyword evidence="2" id="KW-0238">DNA-binding</keyword>
<dbReference type="SMART" id="SM00342">
    <property type="entry name" value="HTH_ARAC"/>
    <property type="match status" value="1"/>
</dbReference>
<protein>
    <submittedName>
        <fullName evidence="5">Helix-turn-helix transcriptional regulator</fullName>
    </submittedName>
</protein>
<dbReference type="EMBL" id="JACJUD010000010">
    <property type="protein sequence ID" value="MBB2497520.1"/>
    <property type="molecule type" value="Genomic_DNA"/>
</dbReference>
<dbReference type="InterPro" id="IPR018060">
    <property type="entry name" value="HTH_AraC"/>
</dbReference>
<dbReference type="AlphaFoldDB" id="A0A7W4QCF7"/>
<evidence type="ECO:0000259" key="4">
    <source>
        <dbReference type="PROSITE" id="PS01124"/>
    </source>
</evidence>
<comment type="caution">
    <text evidence="5">The sequence shown here is derived from an EMBL/GenBank/DDBJ whole genome shotgun (WGS) entry which is preliminary data.</text>
</comment>
<dbReference type="GO" id="GO:0000976">
    <property type="term" value="F:transcription cis-regulatory region binding"/>
    <property type="evidence" value="ECO:0007669"/>
    <property type="project" value="TreeGrafter"/>
</dbReference>
<accession>A0A7W4QCF7</accession>
<reference evidence="5 6" key="1">
    <citation type="submission" date="2020-08" db="EMBL/GenBank/DDBJ databases">
        <authorList>
            <person name="Kim C.M."/>
        </authorList>
    </citation>
    <scope>NUCLEOTIDE SEQUENCE [LARGE SCALE GENOMIC DNA]</scope>
    <source>
        <strain evidence="5 6">UL070</strain>
    </source>
</reference>
<feature type="domain" description="HTH araC/xylS-type" evidence="4">
    <location>
        <begin position="8"/>
        <end position="106"/>
    </location>
</feature>
<evidence type="ECO:0000256" key="1">
    <source>
        <dbReference type="ARBA" id="ARBA00023015"/>
    </source>
</evidence>
<dbReference type="PRINTS" id="PR00032">
    <property type="entry name" value="HTHARAC"/>
</dbReference>
<sequence>MSEPELPTLVEHLIRSFMPDARATIEQVADCMMFSTRKLQRLLADEGTTFQELLTSARQFMACHYLQDSTISIAQISDLLGYSSQSAFSRAFQQWYGQSPRAWLKQQVLGVRGRRDNQ</sequence>
<dbReference type="SUPFAM" id="SSF46689">
    <property type="entry name" value="Homeodomain-like"/>
    <property type="match status" value="1"/>
</dbReference>
<keyword evidence="6" id="KW-1185">Reference proteome</keyword>
<dbReference type="Proteomes" id="UP000542720">
    <property type="component" value="Unassembled WGS sequence"/>
</dbReference>
<dbReference type="GO" id="GO:0005829">
    <property type="term" value="C:cytosol"/>
    <property type="evidence" value="ECO:0007669"/>
    <property type="project" value="TreeGrafter"/>
</dbReference>
<dbReference type="PROSITE" id="PS01124">
    <property type="entry name" value="HTH_ARAC_FAMILY_2"/>
    <property type="match status" value="1"/>
</dbReference>
<organism evidence="5 6">
    <name type="scientific">Aquipseudomonas ullengensis</name>
    <dbReference type="NCBI Taxonomy" id="2759166"/>
    <lineage>
        <taxon>Bacteria</taxon>
        <taxon>Pseudomonadati</taxon>
        <taxon>Pseudomonadota</taxon>
        <taxon>Gammaproteobacteria</taxon>
        <taxon>Pseudomonadales</taxon>
        <taxon>Pseudomonadaceae</taxon>
        <taxon>Aquipseudomonas</taxon>
    </lineage>
</organism>
<dbReference type="Gene3D" id="1.10.10.60">
    <property type="entry name" value="Homeodomain-like"/>
    <property type="match status" value="1"/>
</dbReference>
<gene>
    <name evidence="5" type="ORF">H3H51_21060</name>
</gene>
<dbReference type="InterPro" id="IPR020449">
    <property type="entry name" value="Tscrpt_reg_AraC-type_HTH"/>
</dbReference>
<keyword evidence="1" id="KW-0805">Transcription regulation</keyword>
<dbReference type="GO" id="GO:0003700">
    <property type="term" value="F:DNA-binding transcription factor activity"/>
    <property type="evidence" value="ECO:0007669"/>
    <property type="project" value="InterPro"/>
</dbReference>
<dbReference type="Pfam" id="PF12833">
    <property type="entry name" value="HTH_18"/>
    <property type="match status" value="1"/>
</dbReference>
<dbReference type="InterPro" id="IPR009057">
    <property type="entry name" value="Homeodomain-like_sf"/>
</dbReference>
<dbReference type="PANTHER" id="PTHR47894">
    <property type="entry name" value="HTH-TYPE TRANSCRIPTIONAL REGULATOR GADX"/>
    <property type="match status" value="1"/>
</dbReference>
<evidence type="ECO:0000313" key="6">
    <source>
        <dbReference type="Proteomes" id="UP000542720"/>
    </source>
</evidence>
<evidence type="ECO:0000256" key="3">
    <source>
        <dbReference type="ARBA" id="ARBA00023163"/>
    </source>
</evidence>
<keyword evidence="3" id="KW-0804">Transcription</keyword>
<name>A0A7W4QCF7_9GAMM</name>
<evidence type="ECO:0000313" key="5">
    <source>
        <dbReference type="EMBL" id="MBB2497520.1"/>
    </source>
</evidence>
<evidence type="ECO:0000256" key="2">
    <source>
        <dbReference type="ARBA" id="ARBA00023125"/>
    </source>
</evidence>
<proteinExistence type="predicted"/>
<dbReference type="PANTHER" id="PTHR47894:SF4">
    <property type="entry name" value="HTH-TYPE TRANSCRIPTIONAL REGULATOR GADX"/>
    <property type="match status" value="1"/>
</dbReference>